<keyword evidence="3" id="KW-1185">Reference proteome</keyword>
<keyword evidence="1" id="KW-1133">Transmembrane helix</keyword>
<protein>
    <submittedName>
        <fullName evidence="2">Uncharacterized protein</fullName>
    </submittedName>
</protein>
<keyword evidence="1" id="KW-0812">Transmembrane</keyword>
<accession>A0AAU9KBB2</accession>
<dbReference type="AlphaFoldDB" id="A0AAU9KBB2"/>
<name>A0AAU9KBB2_9CILI</name>
<comment type="caution">
    <text evidence="2">The sequence shown here is derived from an EMBL/GenBank/DDBJ whole genome shotgun (WGS) entry which is preliminary data.</text>
</comment>
<gene>
    <name evidence="2" type="ORF">BSTOLATCC_MIC51060</name>
</gene>
<keyword evidence="1" id="KW-0472">Membrane</keyword>
<evidence type="ECO:0000256" key="1">
    <source>
        <dbReference type="SAM" id="Phobius"/>
    </source>
</evidence>
<evidence type="ECO:0000313" key="2">
    <source>
        <dbReference type="EMBL" id="CAG9330472.1"/>
    </source>
</evidence>
<organism evidence="2 3">
    <name type="scientific">Blepharisma stoltei</name>
    <dbReference type="NCBI Taxonomy" id="1481888"/>
    <lineage>
        <taxon>Eukaryota</taxon>
        <taxon>Sar</taxon>
        <taxon>Alveolata</taxon>
        <taxon>Ciliophora</taxon>
        <taxon>Postciliodesmatophora</taxon>
        <taxon>Heterotrichea</taxon>
        <taxon>Heterotrichida</taxon>
        <taxon>Blepharismidae</taxon>
        <taxon>Blepharisma</taxon>
    </lineage>
</organism>
<proteinExistence type="predicted"/>
<sequence length="82" mass="9788">MIFINISLIINIKENLSRCSNLRFFLRNLFFHMPFQNPANFLMHASFLCSLIILCLPYIFLLNKSHSYSYSSHDMEHWSKTI</sequence>
<dbReference type="EMBL" id="CAJZBQ010000051">
    <property type="protein sequence ID" value="CAG9330472.1"/>
    <property type="molecule type" value="Genomic_DNA"/>
</dbReference>
<reference evidence="2" key="1">
    <citation type="submission" date="2021-09" db="EMBL/GenBank/DDBJ databases">
        <authorList>
            <consortium name="AG Swart"/>
            <person name="Singh M."/>
            <person name="Singh A."/>
            <person name="Seah K."/>
            <person name="Emmerich C."/>
        </authorList>
    </citation>
    <scope>NUCLEOTIDE SEQUENCE</scope>
    <source>
        <strain evidence="2">ATCC30299</strain>
    </source>
</reference>
<evidence type="ECO:0000313" key="3">
    <source>
        <dbReference type="Proteomes" id="UP001162131"/>
    </source>
</evidence>
<feature type="transmembrane region" description="Helical" evidence="1">
    <location>
        <begin position="41"/>
        <end position="62"/>
    </location>
</feature>
<dbReference type="Proteomes" id="UP001162131">
    <property type="component" value="Unassembled WGS sequence"/>
</dbReference>